<dbReference type="EMBL" id="MEUA01000005">
    <property type="protein sequence ID" value="OGC16674.1"/>
    <property type="molecule type" value="Genomic_DNA"/>
</dbReference>
<feature type="domain" description="UDP-glucose/GDP-mannose dehydrogenase C-terminal" evidence="4">
    <location>
        <begin position="329"/>
        <end position="424"/>
    </location>
</feature>
<dbReference type="InterPro" id="IPR017476">
    <property type="entry name" value="UDP-Glc/GDP-Man"/>
</dbReference>
<dbReference type="PIRSF" id="PIRSF500136">
    <property type="entry name" value="UDP_ManNAc_DH"/>
    <property type="match status" value="1"/>
</dbReference>
<dbReference type="PIRSF" id="PIRSF000124">
    <property type="entry name" value="UDPglc_GDPman_dh"/>
    <property type="match status" value="1"/>
</dbReference>
<dbReference type="NCBIfam" id="TIGR03026">
    <property type="entry name" value="NDP-sugDHase"/>
    <property type="match status" value="1"/>
</dbReference>
<evidence type="ECO:0000313" key="5">
    <source>
        <dbReference type="EMBL" id="OGC16674.1"/>
    </source>
</evidence>
<dbReference type="SUPFAM" id="SSF51735">
    <property type="entry name" value="NAD(P)-binding Rossmann-fold domains"/>
    <property type="match status" value="1"/>
</dbReference>
<evidence type="ECO:0000256" key="3">
    <source>
        <dbReference type="PIRNR" id="PIRNR000124"/>
    </source>
</evidence>
<name>A0A1F4S8D7_UNCSA</name>
<dbReference type="AlphaFoldDB" id="A0A1F4S8D7"/>
<evidence type="ECO:0000256" key="1">
    <source>
        <dbReference type="ARBA" id="ARBA00023002"/>
    </source>
</evidence>
<dbReference type="PANTHER" id="PTHR43491:SF1">
    <property type="entry name" value="UDP-N-ACETYL-D-MANNOSAMINE DEHYDROGENASE"/>
    <property type="match status" value="1"/>
</dbReference>
<dbReference type="Gene3D" id="3.40.50.720">
    <property type="entry name" value="NAD(P)-binding Rossmann-like Domain"/>
    <property type="match status" value="2"/>
</dbReference>
<keyword evidence="1" id="KW-0560">Oxidoreductase</keyword>
<evidence type="ECO:0000259" key="4">
    <source>
        <dbReference type="SMART" id="SM00984"/>
    </source>
</evidence>
<dbReference type="GO" id="GO:0016616">
    <property type="term" value="F:oxidoreductase activity, acting on the CH-OH group of donors, NAD or NADP as acceptor"/>
    <property type="evidence" value="ECO:0007669"/>
    <property type="project" value="InterPro"/>
</dbReference>
<dbReference type="InterPro" id="IPR014027">
    <property type="entry name" value="UDP-Glc/GDP-Man_DH_C"/>
</dbReference>
<evidence type="ECO:0000313" key="6">
    <source>
        <dbReference type="Proteomes" id="UP000177905"/>
    </source>
</evidence>
<keyword evidence="2" id="KW-0520">NAD</keyword>
<evidence type="ECO:0000256" key="2">
    <source>
        <dbReference type="ARBA" id="ARBA00023027"/>
    </source>
</evidence>
<reference evidence="5 6" key="1">
    <citation type="journal article" date="2016" name="Nat. Commun.">
        <title>Thousands of microbial genomes shed light on interconnected biogeochemical processes in an aquifer system.</title>
        <authorList>
            <person name="Anantharaman K."/>
            <person name="Brown C.T."/>
            <person name="Hug L.A."/>
            <person name="Sharon I."/>
            <person name="Castelle C.J."/>
            <person name="Probst A.J."/>
            <person name="Thomas B.C."/>
            <person name="Singh A."/>
            <person name="Wilkins M.J."/>
            <person name="Karaoz U."/>
            <person name="Brodie E.L."/>
            <person name="Williams K.H."/>
            <person name="Hubbard S.S."/>
            <person name="Banfield J.F."/>
        </authorList>
    </citation>
    <scope>NUCLEOTIDE SEQUENCE [LARGE SCALE GENOMIC DNA]</scope>
</reference>
<sequence>MDKVLLDKIGSKKAKIGIVGLGYVGLPLAVEFCKAGFCVVGIEQNPKRREMLDRGQNYISDVSSKDLLKAVRNKKIKITDDFFELKAVDAIIICVPTPLDKNKQPDISYVKSVTFHISKTLKKGQLVVLESTTYPGTTEEVVLPKLEKSGLKVGKDFYLAFSPERVDPGNKKFRTQNITKVIGGVTPVCSELTRKLYSQIIKETYLVSTPRVAEMEKLLENIFRSVNIALVNELAILCKKMDIDIWEVIDAAKTKPYGFMPFYPGPGLGGHCIPLDPFYLSWKAKEYHMNTRFIELAGELNDQMPYYVVQLVQDGLNQDKKSLKNSKILVLGVAYKKDIDDYRESPSLKIIEILDKKGAKVDYNDPFIPKIKICGKDYSSLKLDGKTISDYDCVVIATAHSSYDYKLILNKAVLIVDTRNAMSCVSKKSGANIIKL</sequence>
<comment type="similarity">
    <text evidence="3">Belongs to the UDP-glucose/GDP-mannose dehydrogenase family.</text>
</comment>
<protein>
    <submittedName>
        <fullName evidence="5">UDP-N-acetyl-D-glucosamine dehydrogenase</fullName>
    </submittedName>
</protein>
<dbReference type="GO" id="GO:0000271">
    <property type="term" value="P:polysaccharide biosynthetic process"/>
    <property type="evidence" value="ECO:0007669"/>
    <property type="project" value="InterPro"/>
</dbReference>
<proteinExistence type="inferred from homology"/>
<dbReference type="GO" id="GO:0051287">
    <property type="term" value="F:NAD binding"/>
    <property type="evidence" value="ECO:0007669"/>
    <property type="project" value="InterPro"/>
</dbReference>
<dbReference type="Pfam" id="PF03721">
    <property type="entry name" value="UDPG_MGDP_dh_N"/>
    <property type="match status" value="1"/>
</dbReference>
<dbReference type="SUPFAM" id="SSF52413">
    <property type="entry name" value="UDP-glucose/GDP-mannose dehydrogenase C-terminal domain"/>
    <property type="match status" value="1"/>
</dbReference>
<dbReference type="InterPro" id="IPR028359">
    <property type="entry name" value="UDP_ManNAc/GlcNAc_DH"/>
</dbReference>
<dbReference type="InterPro" id="IPR014026">
    <property type="entry name" value="UDP-Glc/GDP-Man_DH_dimer"/>
</dbReference>
<organism evidence="5 6">
    <name type="scientific">candidate division WOR-1 bacterium RIFOXYB2_FULL_36_35</name>
    <dbReference type="NCBI Taxonomy" id="1802578"/>
    <lineage>
        <taxon>Bacteria</taxon>
        <taxon>Bacillati</taxon>
        <taxon>Saganbacteria</taxon>
    </lineage>
</organism>
<accession>A0A1F4S8D7</accession>
<dbReference type="InterPro" id="IPR001732">
    <property type="entry name" value="UDP-Glc/GDP-Man_DH_N"/>
</dbReference>
<dbReference type="GO" id="GO:0016628">
    <property type="term" value="F:oxidoreductase activity, acting on the CH-CH group of donors, NAD or NADP as acceptor"/>
    <property type="evidence" value="ECO:0007669"/>
    <property type="project" value="InterPro"/>
</dbReference>
<dbReference type="Pfam" id="PF00984">
    <property type="entry name" value="UDPG_MGDP_dh"/>
    <property type="match status" value="1"/>
</dbReference>
<dbReference type="SUPFAM" id="SSF48179">
    <property type="entry name" value="6-phosphogluconate dehydrogenase C-terminal domain-like"/>
    <property type="match status" value="1"/>
</dbReference>
<comment type="caution">
    <text evidence="5">The sequence shown here is derived from an EMBL/GenBank/DDBJ whole genome shotgun (WGS) entry which is preliminary data.</text>
</comment>
<dbReference type="SMART" id="SM00984">
    <property type="entry name" value="UDPG_MGDP_dh_C"/>
    <property type="match status" value="1"/>
</dbReference>
<dbReference type="PANTHER" id="PTHR43491">
    <property type="entry name" value="UDP-N-ACETYL-D-MANNOSAMINE DEHYDROGENASE"/>
    <property type="match status" value="1"/>
</dbReference>
<gene>
    <name evidence="5" type="ORF">A2290_03635</name>
</gene>
<dbReference type="InterPro" id="IPR036220">
    <property type="entry name" value="UDP-Glc/GDP-Man_DH_C_sf"/>
</dbReference>
<dbReference type="Pfam" id="PF03720">
    <property type="entry name" value="UDPG_MGDP_dh_C"/>
    <property type="match status" value="1"/>
</dbReference>
<dbReference type="InterPro" id="IPR008927">
    <property type="entry name" value="6-PGluconate_DH-like_C_sf"/>
</dbReference>
<dbReference type="InterPro" id="IPR036291">
    <property type="entry name" value="NAD(P)-bd_dom_sf"/>
</dbReference>
<dbReference type="Proteomes" id="UP000177905">
    <property type="component" value="Unassembled WGS sequence"/>
</dbReference>